<dbReference type="Pfam" id="PF00041">
    <property type="entry name" value="fn3"/>
    <property type="match status" value="4"/>
</dbReference>
<dbReference type="SMART" id="SM00409">
    <property type="entry name" value="IG"/>
    <property type="match status" value="8"/>
</dbReference>
<keyword evidence="2" id="KW-1015">Disulfide bond</keyword>
<dbReference type="Gene3D" id="2.60.40.10">
    <property type="entry name" value="Immunoglobulins"/>
    <property type="match status" value="13"/>
</dbReference>
<feature type="domain" description="Ig-like" evidence="6">
    <location>
        <begin position="132"/>
        <end position="232"/>
    </location>
</feature>
<dbReference type="GO" id="GO:0098609">
    <property type="term" value="P:cell-cell adhesion"/>
    <property type="evidence" value="ECO:0007669"/>
    <property type="project" value="TreeGrafter"/>
</dbReference>
<dbReference type="Pfam" id="PF07679">
    <property type="entry name" value="I-set"/>
    <property type="match status" value="2"/>
</dbReference>
<dbReference type="FunFam" id="2.60.40.10:FF:000028">
    <property type="entry name" value="Neuronal cell adhesion molecule"/>
    <property type="match status" value="1"/>
</dbReference>
<reference evidence="8" key="2">
    <citation type="journal article" date="2021" name="Genome Biol. Evol.">
        <title>Developing a high-quality reference genome for a parasitic bivalve with doubly uniparental inheritance (Bivalvia: Unionida).</title>
        <authorList>
            <person name="Smith C.H."/>
        </authorList>
    </citation>
    <scope>NUCLEOTIDE SEQUENCE</scope>
    <source>
        <strain evidence="8">CHS0354</strain>
        <tissue evidence="8">Mantle</tissue>
    </source>
</reference>
<keyword evidence="1" id="KW-0677">Repeat</keyword>
<proteinExistence type="predicted"/>
<feature type="domain" description="Fibronectin type-III" evidence="7">
    <location>
        <begin position="1107"/>
        <end position="1205"/>
    </location>
</feature>
<name>A0AAE0SCD2_9BIVA</name>
<evidence type="ECO:0000259" key="6">
    <source>
        <dbReference type="PROSITE" id="PS50835"/>
    </source>
</evidence>
<feature type="domain" description="Ig-like" evidence="6">
    <location>
        <begin position="240"/>
        <end position="324"/>
    </location>
</feature>
<dbReference type="PROSITE" id="PS50835">
    <property type="entry name" value="IG_LIKE"/>
    <property type="match status" value="8"/>
</dbReference>
<dbReference type="PROSITE" id="PS50853">
    <property type="entry name" value="FN3"/>
    <property type="match status" value="5"/>
</dbReference>
<dbReference type="InterPro" id="IPR013783">
    <property type="entry name" value="Ig-like_fold"/>
</dbReference>
<evidence type="ECO:0000256" key="1">
    <source>
        <dbReference type="ARBA" id="ARBA00022737"/>
    </source>
</evidence>
<evidence type="ECO:0000256" key="2">
    <source>
        <dbReference type="ARBA" id="ARBA00023157"/>
    </source>
</evidence>
<feature type="region of interest" description="Disordered" evidence="4">
    <location>
        <begin position="1537"/>
        <end position="1575"/>
    </location>
</feature>
<dbReference type="GO" id="GO:0016020">
    <property type="term" value="C:membrane"/>
    <property type="evidence" value="ECO:0007669"/>
    <property type="project" value="UniProtKB-SubCell"/>
</dbReference>
<dbReference type="SMART" id="SM00408">
    <property type="entry name" value="IGc2"/>
    <property type="match status" value="7"/>
</dbReference>
<feature type="transmembrane region" description="Helical" evidence="5">
    <location>
        <begin position="12"/>
        <end position="29"/>
    </location>
</feature>
<evidence type="ECO:0000313" key="9">
    <source>
        <dbReference type="Proteomes" id="UP001195483"/>
    </source>
</evidence>
<keyword evidence="9" id="KW-1185">Reference proteome</keyword>
<evidence type="ECO:0000259" key="7">
    <source>
        <dbReference type="PROSITE" id="PS50853"/>
    </source>
</evidence>
<protein>
    <submittedName>
        <fullName evidence="8">Uncharacterized protein</fullName>
    </submittedName>
</protein>
<dbReference type="CDD" id="cd00063">
    <property type="entry name" value="FN3"/>
    <property type="match status" value="4"/>
</dbReference>
<dbReference type="SUPFAM" id="SSF49265">
    <property type="entry name" value="Fibronectin type III"/>
    <property type="match status" value="3"/>
</dbReference>
<feature type="domain" description="Ig-like" evidence="6">
    <location>
        <begin position="325"/>
        <end position="431"/>
    </location>
</feature>
<sequence>MRWWRILNYHDRMVQICLFPVWMFIYIHFTSLCVANIEWGPVPESNVVVYGQDLFLHCPAVLISSKVASYLFIWQFNDGPRPAKSSIFSNHTLYIPDIKKDDLGNYTCSMHDENSGELLHSSSTSVFHAFIHMFLVSPASVYVNEDDIISFNCITGESAPPAELFWEWNGQPFQGGEQYNTTYGGSGDNSLIRQHTMKLVLKAKPYFDGTFNCVARNALLNINVRSLTALLSTVEREGPPYLLEELVMTQILANSAVSLVLNCPVDGKPKVTVFWFYNGQDTQLVNTTDFFILKNNSLYFPTPSWQIDGLYNCKGVNEHGAVVSPNISVTIARLDLDFKRPPSNTFAIAGQPVLIYCNPPISVPSADIAWYKDSQPLVTRSGEQEVKVIVSSEGSWDLYFSQVQKIDEGDYFCVANNKFAVPSTRTSRVVTLSVGGAPIFINPPASQTLVKGSLANLSCIVQGDPFPMVTWMFEGQAVVEGSSVYLRNKNQELYISNVNKANEGTYTCKAENRYGQIKNQVYMKILISPVVLQPVGQQVVSVEKFVIIPCVVYSDPPATVKWYRDGTEVILSKRIVQLNDSLRIETTMAADNGTYVCKAQNIVGSVQSSGTLIVQVRPAFQVSPVSQMVTLGNNLTLTCIATGYPTPFLAWLYNGSSQFPPNVYLSLDHQQLSISLIDWRHVGVYSCLAQNVEGSATTFATLSLQVPPIVERIDGVPVLYQGENLTLICLGNGIPDPLAEWRLNGGLVSSTGNGRISFPGKFSVSIKFVTREDAGNYTCLLRNPAGVGKKSIQVYVIEPPSPPVLFASTSISSSSVTLSWSLEQRVSQTPITKVLIYYKRKMDINFTLYHDEVSSSVTNFDVHGLDPATEYLFKVAAVNGAGESGASNIISATTMDGGPSSPRNLQVIQVTATTVELSWEIPATSNGEIKRFQISYKPSAAKQDYLSNTVPGVLSAQVSYIVTDLHPYTYYDFIVRAANLQGDIVLWGNYTDPVFARTGLAAPADSPKAVFARVISSTTVEVRWEAVPPENQNGPIKRYHVRYFLPSNLSAPVGEKISDSLDLKINISNLDPWTDFSFVVVAENDAGQSPSSQMVYARTMPAVPTGAPANVVVKALTSTAIQVSWAIPPKSTWNSELTGSVLEYRKSLTNITQRIWIPSLAEREYIIGFLDPYTEYMFKIAVYTSQVHPGVGPFSIEVSTRTAQSEPGPIGKYSYTSNVTSVTLIWEPPAKPNGIVAFYLIQYFASGLVTQADTLNITTGTEFNQTQQFNETVSSIQRKKRQLLDSHTGDLDLSGLTTVLQSTIIAINHNLTSTEFNVLVLMCSNFSHGDLNILKFKSILESAIENYKPGVIPYSELDAGEVTLLSSLNITWTVFNFLVKLGASLDNTCAAVSFIQEGLHPPNEFTSGPIMNTTTNDTVVTLVNLSPGTVYNTSITAFTTVGPGESVHFVVNTARAVVTPAPTTLPATSVETPLILTTTKVTPVQEEEVYTPTSIPIIVGGSFAALFVIILIILAIVCIWCVRLRQERYSEDRAVIPKSADDGGMYSESEEDRTPGQLSYTSDESLESGSRSSSGNVDILATSKVQYISPKKSRVPNSSASEYNLGIENPAFGATALPMVRKQDHLCGSGQSSVDRESITKVITLSAEDLYSLDDNTLKRNHRMKRESAAAIARARNTYVTSGISFISDTSSLISQDHEVVYNERTAL</sequence>
<dbReference type="EMBL" id="JAEAOA010000554">
    <property type="protein sequence ID" value="KAK3589281.1"/>
    <property type="molecule type" value="Genomic_DNA"/>
</dbReference>
<keyword evidence="5" id="KW-0812">Transmembrane</keyword>
<feature type="domain" description="Ig-like" evidence="6">
    <location>
        <begin position="438"/>
        <end position="524"/>
    </location>
</feature>
<comment type="caution">
    <text evidence="8">The sequence shown here is derived from an EMBL/GenBank/DDBJ whole genome shotgun (WGS) entry which is preliminary data.</text>
</comment>
<dbReference type="Pfam" id="PF13927">
    <property type="entry name" value="Ig_3"/>
    <property type="match status" value="3"/>
</dbReference>
<accession>A0AAE0SCD2</accession>
<feature type="domain" description="Fibronectin type-III" evidence="7">
    <location>
        <begin position="901"/>
        <end position="1001"/>
    </location>
</feature>
<dbReference type="SUPFAM" id="SSF48726">
    <property type="entry name" value="Immunoglobulin"/>
    <property type="match status" value="7"/>
</dbReference>
<reference evidence="8" key="3">
    <citation type="submission" date="2023-05" db="EMBL/GenBank/DDBJ databases">
        <authorList>
            <person name="Smith C.H."/>
        </authorList>
    </citation>
    <scope>NUCLEOTIDE SEQUENCE</scope>
    <source>
        <strain evidence="8">CHS0354</strain>
        <tissue evidence="8">Mantle</tissue>
    </source>
</reference>
<evidence type="ECO:0000256" key="4">
    <source>
        <dbReference type="SAM" id="MobiDB-lite"/>
    </source>
</evidence>
<keyword evidence="5" id="KW-0472">Membrane</keyword>
<feature type="domain" description="Ig-like" evidence="6">
    <location>
        <begin position="41"/>
        <end position="125"/>
    </location>
</feature>
<keyword evidence="5" id="KW-1133">Transmembrane helix</keyword>
<dbReference type="InterPro" id="IPR003599">
    <property type="entry name" value="Ig_sub"/>
</dbReference>
<gene>
    <name evidence="8" type="ORF">CHS0354_008343</name>
</gene>
<feature type="domain" description="Fibronectin type-III" evidence="7">
    <location>
        <begin position="1353"/>
        <end position="1462"/>
    </location>
</feature>
<dbReference type="InterPro" id="IPR013098">
    <property type="entry name" value="Ig_I-set"/>
</dbReference>
<dbReference type="InterPro" id="IPR036179">
    <property type="entry name" value="Ig-like_dom_sf"/>
</dbReference>
<dbReference type="InterPro" id="IPR036116">
    <property type="entry name" value="FN3_sf"/>
</dbReference>
<organism evidence="8 9">
    <name type="scientific">Potamilus streckersoni</name>
    <dbReference type="NCBI Taxonomy" id="2493646"/>
    <lineage>
        <taxon>Eukaryota</taxon>
        <taxon>Metazoa</taxon>
        <taxon>Spiralia</taxon>
        <taxon>Lophotrochozoa</taxon>
        <taxon>Mollusca</taxon>
        <taxon>Bivalvia</taxon>
        <taxon>Autobranchia</taxon>
        <taxon>Heteroconchia</taxon>
        <taxon>Palaeoheterodonta</taxon>
        <taxon>Unionida</taxon>
        <taxon>Unionoidea</taxon>
        <taxon>Unionidae</taxon>
        <taxon>Ambleminae</taxon>
        <taxon>Lampsilini</taxon>
        <taxon>Potamilus</taxon>
    </lineage>
</organism>
<reference evidence="8" key="1">
    <citation type="journal article" date="2021" name="Genome Biol. Evol.">
        <title>A High-Quality Reference Genome for a Parasitic Bivalve with Doubly Uniparental Inheritance (Bivalvia: Unionida).</title>
        <authorList>
            <person name="Smith C.H."/>
        </authorList>
    </citation>
    <scope>NUCLEOTIDE SEQUENCE</scope>
    <source>
        <strain evidence="8">CHS0354</strain>
    </source>
</reference>
<dbReference type="PANTHER" id="PTHR44170">
    <property type="entry name" value="PROTEIN SIDEKICK"/>
    <property type="match status" value="1"/>
</dbReference>
<feature type="domain" description="Fibronectin type-III" evidence="7">
    <location>
        <begin position="1006"/>
        <end position="1102"/>
    </location>
</feature>
<dbReference type="InterPro" id="IPR003598">
    <property type="entry name" value="Ig_sub2"/>
</dbReference>
<dbReference type="FunFam" id="2.60.40.10:FF:000032">
    <property type="entry name" value="palladin isoform X1"/>
    <property type="match status" value="2"/>
</dbReference>
<feature type="domain" description="Fibronectin type-III" evidence="7">
    <location>
        <begin position="799"/>
        <end position="897"/>
    </location>
</feature>
<feature type="domain" description="Ig-like" evidence="6">
    <location>
        <begin position="707"/>
        <end position="795"/>
    </location>
</feature>
<evidence type="ECO:0000256" key="5">
    <source>
        <dbReference type="SAM" id="Phobius"/>
    </source>
</evidence>
<feature type="domain" description="Ig-like" evidence="6">
    <location>
        <begin position="529"/>
        <end position="613"/>
    </location>
</feature>
<feature type="transmembrane region" description="Helical" evidence="5">
    <location>
        <begin position="1497"/>
        <end position="1522"/>
    </location>
</feature>
<dbReference type="SMART" id="SM00060">
    <property type="entry name" value="FN3"/>
    <property type="match status" value="6"/>
</dbReference>
<dbReference type="InterPro" id="IPR007110">
    <property type="entry name" value="Ig-like_dom"/>
</dbReference>
<dbReference type="Proteomes" id="UP001195483">
    <property type="component" value="Unassembled WGS sequence"/>
</dbReference>
<dbReference type="PANTHER" id="PTHR44170:SF6">
    <property type="entry name" value="CONTACTIN"/>
    <property type="match status" value="1"/>
</dbReference>
<dbReference type="InterPro" id="IPR003961">
    <property type="entry name" value="FN3_dom"/>
</dbReference>
<keyword evidence="3" id="KW-0393">Immunoglobulin domain</keyword>
<evidence type="ECO:0000313" key="8">
    <source>
        <dbReference type="EMBL" id="KAK3589281.1"/>
    </source>
</evidence>
<evidence type="ECO:0000256" key="3">
    <source>
        <dbReference type="ARBA" id="ARBA00023319"/>
    </source>
</evidence>
<feature type="domain" description="Ig-like" evidence="6">
    <location>
        <begin position="618"/>
        <end position="703"/>
    </location>
</feature>